<dbReference type="EMBL" id="BQNB010016093">
    <property type="protein sequence ID" value="GJT47732.1"/>
    <property type="molecule type" value="Genomic_DNA"/>
</dbReference>
<proteinExistence type="predicted"/>
<accession>A0ABQ5EA37</accession>
<dbReference type="Proteomes" id="UP001151760">
    <property type="component" value="Unassembled WGS sequence"/>
</dbReference>
<name>A0ABQ5EA37_9ASTR</name>
<reference evidence="1" key="2">
    <citation type="submission" date="2022-01" db="EMBL/GenBank/DDBJ databases">
        <authorList>
            <person name="Yamashiro T."/>
            <person name="Shiraishi A."/>
            <person name="Satake H."/>
            <person name="Nakayama K."/>
        </authorList>
    </citation>
    <scope>NUCLEOTIDE SEQUENCE</scope>
</reference>
<gene>
    <name evidence="1" type="ORF">Tco_0973889</name>
</gene>
<protein>
    <submittedName>
        <fullName evidence="1">Uncharacterized protein</fullName>
    </submittedName>
</protein>
<organism evidence="1 2">
    <name type="scientific">Tanacetum coccineum</name>
    <dbReference type="NCBI Taxonomy" id="301880"/>
    <lineage>
        <taxon>Eukaryota</taxon>
        <taxon>Viridiplantae</taxon>
        <taxon>Streptophyta</taxon>
        <taxon>Embryophyta</taxon>
        <taxon>Tracheophyta</taxon>
        <taxon>Spermatophyta</taxon>
        <taxon>Magnoliopsida</taxon>
        <taxon>eudicotyledons</taxon>
        <taxon>Gunneridae</taxon>
        <taxon>Pentapetalae</taxon>
        <taxon>asterids</taxon>
        <taxon>campanulids</taxon>
        <taxon>Asterales</taxon>
        <taxon>Asteraceae</taxon>
        <taxon>Asteroideae</taxon>
        <taxon>Anthemideae</taxon>
        <taxon>Anthemidinae</taxon>
        <taxon>Tanacetum</taxon>
    </lineage>
</organism>
<comment type="caution">
    <text evidence="1">The sequence shown here is derived from an EMBL/GenBank/DDBJ whole genome shotgun (WGS) entry which is preliminary data.</text>
</comment>
<evidence type="ECO:0000313" key="2">
    <source>
        <dbReference type="Proteomes" id="UP001151760"/>
    </source>
</evidence>
<sequence length="456" mass="52990">MCELREDTFFENKDEDAHDHIDRVLSIFGLFNIPEVSKDPVMLRVFPFTLIGSAKRYYPPSMTAKQLEDIQNFKQEGDKSLYQAWERNIRSISSKDGLAALVNKLDNLGRDMKKLKEFKEVRYGELERTMPFNRNNGGGKILAETIKKYIEEASMSQVKQDEWLKTFFHNLEKSQNHHDEIIQGLESRVTNLAKEAVTKTDKNEDCKEIFTNDGAPLYTSFYYSPEEIEYFSANSGFSNDDEFKNVTSIPDKDLKQTSPKQTMTHYIKPYVPPIPFPKRLEQYAEEALIHKTMESLKKIKCSALLLNQLPLKKKDPRSFILPCSIRSNDFYDPEQCGDGRNNEIRERIIHNLHEEWFKGASDDENNIEGIIDYLKPTSYDGFVDLDEEEYNKRRCRLLGMPYIEPLPINPEARKQLSRPARLIIMWEKESLREDGNNLKISAKFQNSKQGSGSFLS</sequence>
<keyword evidence="2" id="KW-1185">Reference proteome</keyword>
<reference evidence="1" key="1">
    <citation type="journal article" date="2022" name="Int. J. Mol. Sci.">
        <title>Draft Genome of Tanacetum Coccineum: Genomic Comparison of Closely Related Tanacetum-Family Plants.</title>
        <authorList>
            <person name="Yamashiro T."/>
            <person name="Shiraishi A."/>
            <person name="Nakayama K."/>
            <person name="Satake H."/>
        </authorList>
    </citation>
    <scope>NUCLEOTIDE SEQUENCE</scope>
</reference>
<evidence type="ECO:0000313" key="1">
    <source>
        <dbReference type="EMBL" id="GJT47732.1"/>
    </source>
</evidence>